<dbReference type="STRING" id="52560.SAMN04488082_11151"/>
<dbReference type="Gene3D" id="1.20.81.30">
    <property type="entry name" value="Type II secretion system (T2SS), domain F"/>
    <property type="match status" value="2"/>
</dbReference>
<evidence type="ECO:0000256" key="2">
    <source>
        <dbReference type="ARBA" id="ARBA00005745"/>
    </source>
</evidence>
<evidence type="ECO:0000256" key="5">
    <source>
        <dbReference type="ARBA" id="ARBA00022692"/>
    </source>
</evidence>
<dbReference type="PANTHER" id="PTHR30012">
    <property type="entry name" value="GENERAL SECRETION PATHWAY PROTEIN"/>
    <property type="match status" value="1"/>
</dbReference>
<evidence type="ECO:0000256" key="8">
    <source>
        <dbReference type="SAM" id="Phobius"/>
    </source>
</evidence>
<dbReference type="PRINTS" id="PR00812">
    <property type="entry name" value="BCTERIALGSPF"/>
</dbReference>
<reference evidence="11" key="1">
    <citation type="submission" date="2016-10" db="EMBL/GenBank/DDBJ databases">
        <authorList>
            <person name="Varghese N."/>
            <person name="Submissions S."/>
        </authorList>
    </citation>
    <scope>NUCLEOTIDE SEQUENCE [LARGE SCALE GENOMIC DNA]</scope>
    <source>
        <strain evidence="11">DSM 5918</strain>
    </source>
</reference>
<evidence type="ECO:0000313" key="10">
    <source>
        <dbReference type="EMBL" id="SFJ98859.1"/>
    </source>
</evidence>
<evidence type="ECO:0000313" key="11">
    <source>
        <dbReference type="Proteomes" id="UP000198635"/>
    </source>
</evidence>
<evidence type="ECO:0000256" key="6">
    <source>
        <dbReference type="ARBA" id="ARBA00022989"/>
    </source>
</evidence>
<keyword evidence="4" id="KW-0997">Cell inner membrane</keyword>
<dbReference type="RefSeq" id="WP_092375573.1">
    <property type="nucleotide sequence ID" value="NZ_FORX01000011.1"/>
</dbReference>
<keyword evidence="6 8" id="KW-1133">Transmembrane helix</keyword>
<sequence length="409" mass="45029">MHLFRYKLISETGKIVSGVIELPIADLTAAVRYVEHDGGIALEVRPLPGPVNMLAQFFGVGLGSFSRLELAEFYHNLGMLLGAGVTVLDGLDKIQEYAANRHLKAALRCIRADIQAGQTFSEALIKHPRLAPFVVQHMVAIGEEAGRLDQMLKKCGDHLLHLHEIVSATKRAMTYPAILLVVVLGAVVFWLWYVVPQLVSLFKDLGVELPLPTRMLIAASDWFQEWFGIVAILATGLVILLSILRRKVYAVRYALSYLSLRAPVISRIVHTSLVARATEYLGIMLGTSISVLRAMTMITEATGNEIYKKRLLGAQNSLQAGNLLSEALKQHQALDPFAIRMLSVGEMTGRLDSQATYVADLYREKLNGLVQVLSKTLEPLIMMVLGGLFAIIMIGLLMPVYDLMTAIGN</sequence>
<evidence type="ECO:0000256" key="1">
    <source>
        <dbReference type="ARBA" id="ARBA00004429"/>
    </source>
</evidence>
<feature type="transmembrane region" description="Helical" evidence="8">
    <location>
        <begin position="177"/>
        <end position="195"/>
    </location>
</feature>
<keyword evidence="11" id="KW-1185">Reference proteome</keyword>
<accession>A0A1I3VUP1</accession>
<dbReference type="InterPro" id="IPR018076">
    <property type="entry name" value="T2SS_GspF_dom"/>
</dbReference>
<feature type="domain" description="Type II secretion system protein GspF" evidence="9">
    <location>
        <begin position="278"/>
        <end position="399"/>
    </location>
</feature>
<evidence type="ECO:0000256" key="3">
    <source>
        <dbReference type="ARBA" id="ARBA00022475"/>
    </source>
</evidence>
<dbReference type="Pfam" id="PF00482">
    <property type="entry name" value="T2SSF"/>
    <property type="match status" value="2"/>
</dbReference>
<dbReference type="OrthoDB" id="9805682at2"/>
<feature type="transmembrane region" description="Helical" evidence="8">
    <location>
        <begin position="226"/>
        <end position="244"/>
    </location>
</feature>
<dbReference type="Proteomes" id="UP000198635">
    <property type="component" value="Unassembled WGS sequence"/>
</dbReference>
<evidence type="ECO:0000259" key="9">
    <source>
        <dbReference type="Pfam" id="PF00482"/>
    </source>
</evidence>
<evidence type="ECO:0000256" key="4">
    <source>
        <dbReference type="ARBA" id="ARBA00022519"/>
    </source>
</evidence>
<feature type="transmembrane region" description="Helical" evidence="8">
    <location>
        <begin position="380"/>
        <end position="401"/>
    </location>
</feature>
<keyword evidence="3" id="KW-1003">Cell membrane</keyword>
<organism evidence="10 11">
    <name type="scientific">Desulfomicrobium apsheronum</name>
    <dbReference type="NCBI Taxonomy" id="52560"/>
    <lineage>
        <taxon>Bacteria</taxon>
        <taxon>Pseudomonadati</taxon>
        <taxon>Thermodesulfobacteriota</taxon>
        <taxon>Desulfovibrionia</taxon>
        <taxon>Desulfovibrionales</taxon>
        <taxon>Desulfomicrobiaceae</taxon>
        <taxon>Desulfomicrobium</taxon>
    </lineage>
</organism>
<comment type="similarity">
    <text evidence="2">Belongs to the GSP F family.</text>
</comment>
<dbReference type="InterPro" id="IPR003004">
    <property type="entry name" value="GspF/PilC"/>
</dbReference>
<name>A0A1I3VUP1_9BACT</name>
<keyword evidence="7 8" id="KW-0472">Membrane</keyword>
<dbReference type="FunFam" id="1.20.81.30:FF:000001">
    <property type="entry name" value="Type II secretion system protein F"/>
    <property type="match status" value="1"/>
</dbReference>
<gene>
    <name evidence="10" type="ORF">SAMN04488082_11151</name>
</gene>
<feature type="domain" description="Type II secretion system protein GspF" evidence="9">
    <location>
        <begin position="73"/>
        <end position="196"/>
    </location>
</feature>
<dbReference type="AlphaFoldDB" id="A0A1I3VUP1"/>
<dbReference type="GO" id="GO:0005886">
    <property type="term" value="C:plasma membrane"/>
    <property type="evidence" value="ECO:0007669"/>
    <property type="project" value="UniProtKB-SubCell"/>
</dbReference>
<protein>
    <submittedName>
        <fullName evidence="10">Type IV pilus assembly protein PilC</fullName>
    </submittedName>
</protein>
<dbReference type="InterPro" id="IPR042094">
    <property type="entry name" value="T2SS_GspF_sf"/>
</dbReference>
<evidence type="ECO:0000256" key="7">
    <source>
        <dbReference type="ARBA" id="ARBA00023136"/>
    </source>
</evidence>
<keyword evidence="5 8" id="KW-0812">Transmembrane</keyword>
<comment type="subcellular location">
    <subcellularLocation>
        <location evidence="1">Cell inner membrane</location>
        <topology evidence="1">Multi-pass membrane protein</topology>
    </subcellularLocation>
</comment>
<proteinExistence type="inferred from homology"/>
<dbReference type="EMBL" id="FORX01000011">
    <property type="protein sequence ID" value="SFJ98859.1"/>
    <property type="molecule type" value="Genomic_DNA"/>
</dbReference>
<dbReference type="PANTHER" id="PTHR30012:SF0">
    <property type="entry name" value="TYPE II SECRETION SYSTEM PROTEIN F-RELATED"/>
    <property type="match status" value="1"/>
</dbReference>